<keyword evidence="3" id="KW-1185">Reference proteome</keyword>
<dbReference type="EMBL" id="JAACYA010000002">
    <property type="protein sequence ID" value="MBK3333106.1"/>
    <property type="molecule type" value="Genomic_DNA"/>
</dbReference>
<dbReference type="Proteomes" id="UP000772812">
    <property type="component" value="Unassembled WGS sequence"/>
</dbReference>
<accession>A0ABS1GJL4</accession>
<proteinExistence type="predicted"/>
<dbReference type="InterPro" id="IPR013422">
    <property type="entry name" value="CRISPR-assoc_prot_Cas5_N"/>
</dbReference>
<sequence length="238" mass="28416">MELLKVKVFQLFANYRKPMSFNFWDSYPLPPLSTVRGWFHTVVDAEDYIPMAVSIQGNFESVVHDLQTLIKFDRKERAKDKGYPILEGFNKTFSKSPTFVTNIFHNKLLIYIHSEKRYLEKFAENLLRKEYPSLGRYEDLVRIDEIEFIEPEKREFYYDEHIINYGIYLNKETADSLGIKGINYRMNFKYDKTLLERTGLRYFERKDVVYIDEGIIDDGELLFDEKEERIIDLIGEHG</sequence>
<dbReference type="NCBIfam" id="TIGR01895">
    <property type="entry name" value="cas_Cas5t"/>
    <property type="match status" value="1"/>
</dbReference>
<protein>
    <submittedName>
        <fullName evidence="2">Type I-B CRISPR-associated protein Cas5</fullName>
    </submittedName>
</protein>
<organism evidence="2 3">
    <name type="scientific">Persephonella atlantica</name>
    <dbReference type="NCBI Taxonomy" id="2699429"/>
    <lineage>
        <taxon>Bacteria</taxon>
        <taxon>Pseudomonadati</taxon>
        <taxon>Aquificota</taxon>
        <taxon>Aquificia</taxon>
        <taxon>Aquificales</taxon>
        <taxon>Hydrogenothermaceae</taxon>
        <taxon>Persephonella</taxon>
    </lineage>
</organism>
<name>A0ABS1GJL4_9AQUI</name>
<evidence type="ECO:0000313" key="3">
    <source>
        <dbReference type="Proteomes" id="UP000772812"/>
    </source>
</evidence>
<comment type="caution">
    <text evidence="2">The sequence shown here is derived from an EMBL/GenBank/DDBJ whole genome shotgun (WGS) entry which is preliminary data.</text>
</comment>
<gene>
    <name evidence="2" type="primary">cas5b</name>
    <name evidence="2" type="ORF">GWK41_08490</name>
</gene>
<evidence type="ECO:0000313" key="2">
    <source>
        <dbReference type="EMBL" id="MBK3333106.1"/>
    </source>
</evidence>
<reference evidence="2 3" key="1">
    <citation type="journal article" date="2021" name="Syst. Appl. Microbiol.">
        <title>Persephonella atlantica sp. nov.: How to adapt to physico-chemical gradients in high temperature hydrothermal habitats.</title>
        <authorList>
            <person name="Francois D.X."/>
            <person name="Godfroy A."/>
            <person name="Mathien C."/>
            <person name="Aube J."/>
            <person name="Cathalot C."/>
            <person name="Lesongeur F."/>
            <person name="L'Haridon S."/>
            <person name="Philippon X."/>
            <person name="Roussel E.G."/>
        </authorList>
    </citation>
    <scope>NUCLEOTIDE SEQUENCE [LARGE SCALE GENOMIC DNA]</scope>
    <source>
        <strain evidence="2 3">MO1340</strain>
    </source>
</reference>
<dbReference type="InterPro" id="IPR013337">
    <property type="entry name" value="CRISPR-assoc_prot_Cas5_Tneap"/>
</dbReference>
<dbReference type="RefSeq" id="WP_200674529.1">
    <property type="nucleotide sequence ID" value="NZ_JAACYA010000002.1"/>
</dbReference>
<dbReference type="NCBIfam" id="TIGR02593">
    <property type="entry name" value="CRISPR_cas5"/>
    <property type="match status" value="1"/>
</dbReference>
<evidence type="ECO:0000256" key="1">
    <source>
        <dbReference type="ARBA" id="ARBA00023118"/>
    </source>
</evidence>
<keyword evidence="1" id="KW-0051">Antiviral defense</keyword>